<comment type="caution">
    <text evidence="2">The sequence shown here is derived from an EMBL/GenBank/DDBJ whole genome shotgun (WGS) entry which is preliminary data.</text>
</comment>
<evidence type="ECO:0000259" key="1">
    <source>
        <dbReference type="Pfam" id="PF13592"/>
    </source>
</evidence>
<gene>
    <name evidence="2" type="ORF">GCM10008955_41870</name>
</gene>
<proteinExistence type="predicted"/>
<protein>
    <recommendedName>
        <fullName evidence="1">Winged helix-turn helix domain-containing protein</fullName>
    </recommendedName>
</protein>
<feature type="domain" description="Winged helix-turn helix" evidence="1">
    <location>
        <begin position="2"/>
        <end position="50"/>
    </location>
</feature>
<sequence>MRDVIGRHLGIWYHSDHVRKLLHALGFTPQMPDGRAAERNEFRIASWKEQVAPELKKTMTAKGA</sequence>
<reference evidence="3" key="1">
    <citation type="journal article" date="2019" name="Int. J. Syst. Evol. Microbiol.">
        <title>The Global Catalogue of Microorganisms (GCM) 10K type strain sequencing project: providing services to taxonomists for standard genome sequencing and annotation.</title>
        <authorList>
            <consortium name="The Broad Institute Genomics Platform"/>
            <consortium name="The Broad Institute Genome Sequencing Center for Infectious Disease"/>
            <person name="Wu L."/>
            <person name="Ma J."/>
        </authorList>
    </citation>
    <scope>NUCLEOTIDE SEQUENCE [LARGE SCALE GENOMIC DNA]</scope>
    <source>
        <strain evidence="3">JCM 30331</strain>
    </source>
</reference>
<name>A0ABQ2F284_9DEIO</name>
<evidence type="ECO:0000313" key="3">
    <source>
        <dbReference type="Proteomes" id="UP000647587"/>
    </source>
</evidence>
<dbReference type="EMBL" id="BMPP01000043">
    <property type="protein sequence ID" value="GGK43733.1"/>
    <property type="molecule type" value="Genomic_DNA"/>
</dbReference>
<evidence type="ECO:0000313" key="2">
    <source>
        <dbReference type="EMBL" id="GGK43733.1"/>
    </source>
</evidence>
<dbReference type="Pfam" id="PF13592">
    <property type="entry name" value="HTH_33"/>
    <property type="match status" value="1"/>
</dbReference>
<dbReference type="Proteomes" id="UP000647587">
    <property type="component" value="Unassembled WGS sequence"/>
</dbReference>
<dbReference type="InterPro" id="IPR025959">
    <property type="entry name" value="Winged_HTH_dom"/>
</dbReference>
<organism evidence="2 3">
    <name type="scientific">Deinococcus malanensis</name>
    <dbReference type="NCBI Taxonomy" id="1706855"/>
    <lineage>
        <taxon>Bacteria</taxon>
        <taxon>Thermotogati</taxon>
        <taxon>Deinococcota</taxon>
        <taxon>Deinococci</taxon>
        <taxon>Deinococcales</taxon>
        <taxon>Deinococcaceae</taxon>
        <taxon>Deinococcus</taxon>
    </lineage>
</organism>
<keyword evidence="3" id="KW-1185">Reference proteome</keyword>
<accession>A0ABQ2F284</accession>